<feature type="transmembrane region" description="Helical" evidence="10">
    <location>
        <begin position="57"/>
        <end position="77"/>
    </location>
</feature>
<dbReference type="PANTHER" id="PTHR47549:SF3">
    <property type="entry name" value="GOLGI APPARATUS MEMBRANE PROTEIN TVP38"/>
    <property type="match status" value="1"/>
</dbReference>
<evidence type="ECO:0000256" key="1">
    <source>
        <dbReference type="ARBA" id="ARBA00002978"/>
    </source>
</evidence>
<proteinExistence type="inferred from homology"/>
<dbReference type="InterPro" id="IPR051076">
    <property type="entry name" value="Golgi_membrane_TVP38/TMEM64"/>
</dbReference>
<feature type="transmembrane region" description="Helical" evidence="10">
    <location>
        <begin position="133"/>
        <end position="153"/>
    </location>
</feature>
<evidence type="ECO:0000256" key="4">
    <source>
        <dbReference type="ARBA" id="ARBA00013533"/>
    </source>
</evidence>
<feature type="domain" description="VTT" evidence="11">
    <location>
        <begin position="118"/>
        <end position="232"/>
    </location>
</feature>
<comment type="similarity">
    <text evidence="3">Belongs to the TVP38/TMEM64 family.</text>
</comment>
<dbReference type="AlphaFoldDB" id="A0A1X0RR61"/>
<evidence type="ECO:0000256" key="6">
    <source>
        <dbReference type="ARBA" id="ARBA00022692"/>
    </source>
</evidence>
<keyword evidence="7 10" id="KW-1133">Transmembrane helix</keyword>
<dbReference type="VEuPathDB" id="FungiDB:BCV72DRAFT_248842"/>
<feature type="transmembrane region" description="Helical" evidence="10">
    <location>
        <begin position="97"/>
        <end position="121"/>
    </location>
</feature>
<keyword evidence="8" id="KW-0333">Golgi apparatus</keyword>
<sequence>MHNYDKLLENDSISLHGGSSSTSEYQEPVPQAALSDRVFRLRNHLTKKQIRQFIYKWRWTLFFIINTIVSIILMLTFRRQFFQALETFSHKLREMGYGGYILISLLIIMSAFPPIFGYSIYLTLSGYSFGFSAGFPIAYFSALGGASACFWLSRTIFKQKVIRILARYPSMQAVIRAVEKKGFKLFALIRLSPYPFNLLNFLFAATDIPFSHFVAGTALSLLKIALHIYIGANLTSFAKHILGEDGDEDMTEEQKTAEKIKFAAGIVGSIISFAVIAYVYKLAKEAIAEVKLEEDEEMQRFLNEEESMEVDDDNDH</sequence>
<evidence type="ECO:0000256" key="3">
    <source>
        <dbReference type="ARBA" id="ARBA00008640"/>
    </source>
</evidence>
<gene>
    <name evidence="12" type="ORF">BCV71DRAFT_257936</name>
</gene>
<dbReference type="EMBL" id="KV921466">
    <property type="protein sequence ID" value="ORE14546.1"/>
    <property type="molecule type" value="Genomic_DNA"/>
</dbReference>
<dbReference type="GO" id="GO:0000139">
    <property type="term" value="C:Golgi membrane"/>
    <property type="evidence" value="ECO:0007669"/>
    <property type="project" value="UniProtKB-SubCell"/>
</dbReference>
<evidence type="ECO:0000313" key="13">
    <source>
        <dbReference type="Proteomes" id="UP000242381"/>
    </source>
</evidence>
<feature type="transmembrane region" description="Helical" evidence="10">
    <location>
        <begin position="210"/>
        <end position="230"/>
    </location>
</feature>
<evidence type="ECO:0000313" key="12">
    <source>
        <dbReference type="EMBL" id="ORE14546.1"/>
    </source>
</evidence>
<keyword evidence="9 10" id="KW-0472">Membrane</keyword>
<evidence type="ECO:0000256" key="9">
    <source>
        <dbReference type="ARBA" id="ARBA00023136"/>
    </source>
</evidence>
<dbReference type="GO" id="GO:0016192">
    <property type="term" value="P:vesicle-mediated transport"/>
    <property type="evidence" value="ECO:0007669"/>
    <property type="project" value="TreeGrafter"/>
</dbReference>
<evidence type="ECO:0000259" key="11">
    <source>
        <dbReference type="Pfam" id="PF09335"/>
    </source>
</evidence>
<protein>
    <recommendedName>
        <fullName evidence="4">Golgi apparatus membrane protein TVP38</fullName>
    </recommendedName>
    <alternativeName>
        <fullName evidence="5">Golgi apparatus membrane protein tvp38</fullName>
    </alternativeName>
</protein>
<organism evidence="12 13">
    <name type="scientific">Rhizopus microsporus</name>
    <dbReference type="NCBI Taxonomy" id="58291"/>
    <lineage>
        <taxon>Eukaryota</taxon>
        <taxon>Fungi</taxon>
        <taxon>Fungi incertae sedis</taxon>
        <taxon>Mucoromycota</taxon>
        <taxon>Mucoromycotina</taxon>
        <taxon>Mucoromycetes</taxon>
        <taxon>Mucorales</taxon>
        <taxon>Mucorineae</taxon>
        <taxon>Rhizopodaceae</taxon>
        <taxon>Rhizopus</taxon>
    </lineage>
</organism>
<feature type="transmembrane region" description="Helical" evidence="10">
    <location>
        <begin position="260"/>
        <end position="280"/>
    </location>
</feature>
<dbReference type="InterPro" id="IPR032816">
    <property type="entry name" value="VTT_dom"/>
</dbReference>
<evidence type="ECO:0000256" key="5">
    <source>
        <dbReference type="ARBA" id="ARBA00020673"/>
    </source>
</evidence>
<evidence type="ECO:0000256" key="10">
    <source>
        <dbReference type="SAM" id="Phobius"/>
    </source>
</evidence>
<comment type="subcellular location">
    <subcellularLocation>
        <location evidence="2">Golgi apparatus membrane</location>
        <topology evidence="2">Multi-pass membrane protein</topology>
    </subcellularLocation>
</comment>
<accession>A0A1X0RR61</accession>
<name>A0A1X0RR61_RHIZD</name>
<keyword evidence="6 10" id="KW-0812">Transmembrane</keyword>
<dbReference type="Pfam" id="PF09335">
    <property type="entry name" value="VTT_dom"/>
    <property type="match status" value="1"/>
</dbReference>
<evidence type="ECO:0000256" key="7">
    <source>
        <dbReference type="ARBA" id="ARBA00022989"/>
    </source>
</evidence>
<dbReference type="GO" id="GO:0000022">
    <property type="term" value="P:mitotic spindle elongation"/>
    <property type="evidence" value="ECO:0007669"/>
    <property type="project" value="TreeGrafter"/>
</dbReference>
<comment type="function">
    <text evidence="1">Golgi membrane protein involved in vesicular trafficking and spindle migration.</text>
</comment>
<dbReference type="Proteomes" id="UP000242381">
    <property type="component" value="Unassembled WGS sequence"/>
</dbReference>
<evidence type="ECO:0000256" key="8">
    <source>
        <dbReference type="ARBA" id="ARBA00023034"/>
    </source>
</evidence>
<reference evidence="12 13" key="1">
    <citation type="journal article" date="2016" name="Proc. Natl. Acad. Sci. U.S.A.">
        <title>Lipid metabolic changes in an early divergent fungus govern the establishment of a mutualistic symbiosis with endobacteria.</title>
        <authorList>
            <person name="Lastovetsky O.A."/>
            <person name="Gaspar M.L."/>
            <person name="Mondo S.J."/>
            <person name="LaButti K.M."/>
            <person name="Sandor L."/>
            <person name="Grigoriev I.V."/>
            <person name="Henry S.A."/>
            <person name="Pawlowska T.E."/>
        </authorList>
    </citation>
    <scope>NUCLEOTIDE SEQUENCE [LARGE SCALE GENOMIC DNA]</scope>
    <source>
        <strain evidence="12 13">ATCC 11559</strain>
    </source>
</reference>
<dbReference type="PANTHER" id="PTHR47549">
    <property type="entry name" value="GOLGI APPARATUS MEMBRANE PROTEIN TVP38-RELATED"/>
    <property type="match status" value="1"/>
</dbReference>
<evidence type="ECO:0000256" key="2">
    <source>
        <dbReference type="ARBA" id="ARBA00004653"/>
    </source>
</evidence>
<dbReference type="OMA" id="LRTYTIC"/>